<evidence type="ECO:0000313" key="2">
    <source>
        <dbReference type="EMBL" id="ORZ17880.1"/>
    </source>
</evidence>
<protein>
    <submittedName>
        <fullName evidence="2">Uncharacterized protein</fullName>
    </submittedName>
</protein>
<name>A0A1X2IK37_9FUNG</name>
<dbReference type="Proteomes" id="UP000193560">
    <property type="component" value="Unassembled WGS sequence"/>
</dbReference>
<proteinExistence type="predicted"/>
<feature type="region of interest" description="Disordered" evidence="1">
    <location>
        <begin position="104"/>
        <end position="134"/>
    </location>
</feature>
<dbReference type="AlphaFoldDB" id="A0A1X2IK37"/>
<organism evidence="2 3">
    <name type="scientific">Absidia repens</name>
    <dbReference type="NCBI Taxonomy" id="90262"/>
    <lineage>
        <taxon>Eukaryota</taxon>
        <taxon>Fungi</taxon>
        <taxon>Fungi incertae sedis</taxon>
        <taxon>Mucoromycota</taxon>
        <taxon>Mucoromycotina</taxon>
        <taxon>Mucoromycetes</taxon>
        <taxon>Mucorales</taxon>
        <taxon>Cunninghamellaceae</taxon>
        <taxon>Absidia</taxon>
    </lineage>
</organism>
<dbReference type="OrthoDB" id="426882at2759"/>
<reference evidence="2 3" key="1">
    <citation type="submission" date="2016-07" db="EMBL/GenBank/DDBJ databases">
        <title>Pervasive Adenine N6-methylation of Active Genes in Fungi.</title>
        <authorList>
            <consortium name="DOE Joint Genome Institute"/>
            <person name="Mondo S.J."/>
            <person name="Dannebaum R.O."/>
            <person name="Kuo R.C."/>
            <person name="Labutti K."/>
            <person name="Haridas S."/>
            <person name="Kuo A."/>
            <person name="Salamov A."/>
            <person name="Ahrendt S.R."/>
            <person name="Lipzen A."/>
            <person name="Sullivan W."/>
            <person name="Andreopoulos W.B."/>
            <person name="Clum A."/>
            <person name="Lindquist E."/>
            <person name="Daum C."/>
            <person name="Ramamoorthy G.K."/>
            <person name="Gryganskyi A."/>
            <person name="Culley D."/>
            <person name="Magnuson J.K."/>
            <person name="James T.Y."/>
            <person name="O'Malley M.A."/>
            <person name="Stajich J.E."/>
            <person name="Spatafora J.W."/>
            <person name="Visel A."/>
            <person name="Grigoriev I.V."/>
        </authorList>
    </citation>
    <scope>NUCLEOTIDE SEQUENCE [LARGE SCALE GENOMIC DNA]</scope>
    <source>
        <strain evidence="2 3">NRRL 1336</strain>
    </source>
</reference>
<feature type="compositionally biased region" description="Low complexity" evidence="1">
    <location>
        <begin position="274"/>
        <end position="296"/>
    </location>
</feature>
<evidence type="ECO:0000313" key="3">
    <source>
        <dbReference type="Proteomes" id="UP000193560"/>
    </source>
</evidence>
<comment type="caution">
    <text evidence="2">The sequence shown here is derived from an EMBL/GenBank/DDBJ whole genome shotgun (WGS) entry which is preliminary data.</text>
</comment>
<sequence>MIQRSFSTSIYEQNKSPPPHITTDTLLDKHNSILLPDTLRASVLLRRIGLERSWTQDQVNQDISILDGHRLYTVRDLLSLSDYSWKVIDLLPLVKDLLRSSVDPHWMDNDRKKKPNKKQKNKKTQPISTIGSPVTAGKLTDQAFLPTSPVTLSSSPPSFSNNNNNNNTTITTAGDDKYIKPDESDPMFVDMICDDPLTIRNTLRNLSIFDDQHYDDDDSIPISPTRLPPRRGPFSSLSSTPKNVRFTDRNSIILDTINDKELPIVPPISTTVAPSSSSNPTRRSPDTDSASSFDTATTDEDEEALMTAAAAMVTGRSGSGRRVRHSALSSSSKDQFSTPSTSPIA</sequence>
<gene>
    <name evidence="2" type="ORF">BCR42DRAFT_412692</name>
</gene>
<feature type="compositionally biased region" description="Polar residues" evidence="1">
    <location>
        <begin position="327"/>
        <end position="345"/>
    </location>
</feature>
<feature type="region of interest" description="Disordered" evidence="1">
    <location>
        <begin position="265"/>
        <end position="345"/>
    </location>
</feature>
<feature type="compositionally biased region" description="Basic residues" evidence="1">
    <location>
        <begin position="112"/>
        <end position="123"/>
    </location>
</feature>
<keyword evidence="3" id="KW-1185">Reference proteome</keyword>
<feature type="region of interest" description="Disordered" evidence="1">
    <location>
        <begin position="211"/>
        <end position="242"/>
    </location>
</feature>
<evidence type="ECO:0000256" key="1">
    <source>
        <dbReference type="SAM" id="MobiDB-lite"/>
    </source>
</evidence>
<accession>A0A1X2IK37</accession>
<feature type="region of interest" description="Disordered" evidence="1">
    <location>
        <begin position="150"/>
        <end position="179"/>
    </location>
</feature>
<feature type="compositionally biased region" description="Low complexity" evidence="1">
    <location>
        <begin position="150"/>
        <end position="172"/>
    </location>
</feature>
<dbReference type="EMBL" id="MCGE01000009">
    <property type="protein sequence ID" value="ORZ17880.1"/>
    <property type="molecule type" value="Genomic_DNA"/>
</dbReference>